<reference evidence="1 2" key="1">
    <citation type="journal article" date="2019" name="Commun. Biol.">
        <title>The bagworm genome reveals a unique fibroin gene that provides high tensile strength.</title>
        <authorList>
            <person name="Kono N."/>
            <person name="Nakamura H."/>
            <person name="Ohtoshi R."/>
            <person name="Tomita M."/>
            <person name="Numata K."/>
            <person name="Arakawa K."/>
        </authorList>
    </citation>
    <scope>NUCLEOTIDE SEQUENCE [LARGE SCALE GENOMIC DNA]</scope>
</reference>
<dbReference type="Proteomes" id="UP000299102">
    <property type="component" value="Unassembled WGS sequence"/>
</dbReference>
<dbReference type="AlphaFoldDB" id="A0A4C1TNM8"/>
<protein>
    <submittedName>
        <fullName evidence="1">Uncharacterized protein</fullName>
    </submittedName>
</protein>
<accession>A0A4C1TNM8</accession>
<gene>
    <name evidence="1" type="ORF">EVAR_5281_1</name>
</gene>
<keyword evidence="2" id="KW-1185">Reference proteome</keyword>
<evidence type="ECO:0000313" key="1">
    <source>
        <dbReference type="EMBL" id="GBP15580.1"/>
    </source>
</evidence>
<dbReference type="EMBL" id="BGZK01000073">
    <property type="protein sequence ID" value="GBP15580.1"/>
    <property type="molecule type" value="Genomic_DNA"/>
</dbReference>
<name>A0A4C1TNM8_EUMVA</name>
<organism evidence="1 2">
    <name type="scientific">Eumeta variegata</name>
    <name type="common">Bagworm moth</name>
    <name type="synonym">Eumeta japonica</name>
    <dbReference type="NCBI Taxonomy" id="151549"/>
    <lineage>
        <taxon>Eukaryota</taxon>
        <taxon>Metazoa</taxon>
        <taxon>Ecdysozoa</taxon>
        <taxon>Arthropoda</taxon>
        <taxon>Hexapoda</taxon>
        <taxon>Insecta</taxon>
        <taxon>Pterygota</taxon>
        <taxon>Neoptera</taxon>
        <taxon>Endopterygota</taxon>
        <taxon>Lepidoptera</taxon>
        <taxon>Glossata</taxon>
        <taxon>Ditrysia</taxon>
        <taxon>Tineoidea</taxon>
        <taxon>Psychidae</taxon>
        <taxon>Oiketicinae</taxon>
        <taxon>Eumeta</taxon>
    </lineage>
</organism>
<proteinExistence type="predicted"/>
<sequence length="70" mass="7979">MIERMETRQVCSLNAFARDYVRNRNQDKVSKTKAESGWGLERVATEIKMVSPRINATLIRPKSPANASQE</sequence>
<evidence type="ECO:0000313" key="2">
    <source>
        <dbReference type="Proteomes" id="UP000299102"/>
    </source>
</evidence>
<comment type="caution">
    <text evidence="1">The sequence shown here is derived from an EMBL/GenBank/DDBJ whole genome shotgun (WGS) entry which is preliminary data.</text>
</comment>